<evidence type="ECO:0000313" key="1">
    <source>
        <dbReference type="EMBL" id="ALO14103.1"/>
    </source>
</evidence>
<dbReference type="EMBL" id="CP013118">
    <property type="protein sequence ID" value="ALO14103.1"/>
    <property type="molecule type" value="Genomic_DNA"/>
</dbReference>
<dbReference type="KEGG" id="blq:L21SP5_00424"/>
<keyword evidence="2" id="KW-1185">Reference proteome</keyword>
<dbReference type="PATRIC" id="fig|1307839.3.peg.463"/>
<gene>
    <name evidence="1" type="ORF">L21SP5_00424</name>
</gene>
<dbReference type="AlphaFoldDB" id="A0A0S2HVM1"/>
<dbReference type="RefSeq" id="WP_057951686.1">
    <property type="nucleotide sequence ID" value="NZ_CP013118.1"/>
</dbReference>
<proteinExistence type="predicted"/>
<protein>
    <recommendedName>
        <fullName evidence="3">Helicase/UvrB N-terminal domain-containing protein</fullName>
    </recommendedName>
</protein>
<name>A0A0S2HVM1_9BACT</name>
<dbReference type="STRING" id="1307839.L21SP5_00424"/>
<evidence type="ECO:0000313" key="2">
    <source>
        <dbReference type="Proteomes" id="UP000064893"/>
    </source>
</evidence>
<evidence type="ECO:0008006" key="3">
    <source>
        <dbReference type="Google" id="ProtNLM"/>
    </source>
</evidence>
<accession>A0A0S2HVM1</accession>
<reference evidence="1 2" key="1">
    <citation type="submission" date="2015-11" db="EMBL/GenBank/DDBJ databases">
        <title>Description and complete genome sequence of a novel strain predominating in hypersaline microbial mats and representing a new family of the Bacteriodetes phylum.</title>
        <authorList>
            <person name="Spring S."/>
            <person name="Bunk B."/>
            <person name="Sproer C."/>
            <person name="Klenk H.-P."/>
        </authorList>
    </citation>
    <scope>NUCLEOTIDE SEQUENCE [LARGE SCALE GENOMIC DNA]</scope>
    <source>
        <strain evidence="1 2">L21-Spi-D4</strain>
    </source>
</reference>
<organism evidence="1 2">
    <name type="scientific">Salinivirga cyanobacteriivorans</name>
    <dbReference type="NCBI Taxonomy" id="1307839"/>
    <lineage>
        <taxon>Bacteria</taxon>
        <taxon>Pseudomonadati</taxon>
        <taxon>Bacteroidota</taxon>
        <taxon>Bacteroidia</taxon>
        <taxon>Bacteroidales</taxon>
        <taxon>Salinivirgaceae</taxon>
        <taxon>Salinivirga</taxon>
    </lineage>
</organism>
<dbReference type="Proteomes" id="UP000064893">
    <property type="component" value="Chromosome"/>
</dbReference>
<sequence length="1166" mass="138052">MKEILRKYCTDEIGETGLFLFNPPTGTGKTYRVLEFIFNNYKTICKDGRKIFFITNLKKNLPYEELRDNFFAHNKKLNDFDKHVLFIDSNQEFILKNLLNVENEIEDYFKTADYYQLIKNCRRIKKHESNLGMLDVVDEFKRQIRETYEPNFRKRITEYLQKHFPNKKERLKAIQQNKKLNWIGKLYPTVYTDKKKIYFLSIDKFFAKNSTLIEPSYYFHDNAISKKGLLFIDEFDSTKDSILSNIIDKGISQKVDFIQMFNGIHLSLLNNVFPQQIISESQEWKRKKELFKRILSPQEQLDSFKSKADKICKDFKLKTSYKTDNSGIEQDSRSLLFHDFRYHSVLQGDKKYICIDHKPELGLNQIKFQDFKPANKYGSVIALLNSIKGYINYFQKGIKHLATNYHDLKKETSIDIEYSYESALQTILEEFSLEPKHKSFLIDNILSERSLQSYDENKLKYDLSVYQNGFRYYDFVDSEEHDTVTKTFIYSFQNSPEKFILKLAEKGKVIGISATSTLESVTGNFDINYLTSQLGEKFYQMTNEEVTHLRKEFDQQFPKYTDKVKIKSEWLEQNNESNIQDWINLFGDEDLANEIFNKLHPNPFYRNRYFKVAYVFKQFLLKDDIQSFLCMLNAFPKAYSPAFDENHLIQIFEYLAEVTKTKHLFEIDGVFNISRSYIIIKSKDFDTQKEGLLERLENGEKLFIISTYQTLGAGQNLQYKAPKPENMVKFLKKGASDWNTNNKTDINAIYLDEPTHLLINANNKELKENDFAKYLFQLEFLQEHGDISMYHLNQEVKFAFKNLISSLHTKGIIQRSFKLESLYKKYNYSQHVSKIIIQAIGRLCRTNFKSKNIYIYADSKVYPHLQTVNTDRQICLWEFLNLKNTKLSSNIELDKVDSLEVYQNSANTISRKTNTLIKRFLETEWSVKSMDEWKMLREMTLYFPVMTDDEAIKHSRFRQLYVQLPQTHNSYSYDQKGDYDEIDINFSVEQPFSVSEESSRLGKFMQIPGVKDFFIEKKWATEFKIGRYMLTPSLFNNIYKGALGEVVGKYVFEKHLDIELKEIDSEGCFEFFDYKINDDVYVDFKHWKESSFFSAEEEKENIYNKLNTLEAEKVFIINILSETDYKVIPSNDKRIIEIPFLYNLNSNEFNKEAFLTIVSELEYADN</sequence>
<dbReference type="OrthoDB" id="6372157at2"/>